<dbReference type="InterPro" id="IPR003838">
    <property type="entry name" value="ABC3_permease_C"/>
</dbReference>
<dbReference type="InterPro" id="IPR025857">
    <property type="entry name" value="MacB_PCD"/>
</dbReference>
<evidence type="ECO:0000256" key="1">
    <source>
        <dbReference type="ARBA" id="ARBA00004651"/>
    </source>
</evidence>
<feature type="transmembrane region" description="Helical" evidence="7">
    <location>
        <begin position="21"/>
        <end position="42"/>
    </location>
</feature>
<dbReference type="AlphaFoldDB" id="A0A2A7HXI7"/>
<evidence type="ECO:0000256" key="6">
    <source>
        <dbReference type="ARBA" id="ARBA00038076"/>
    </source>
</evidence>
<dbReference type="Pfam" id="PF02687">
    <property type="entry name" value="FtsX"/>
    <property type="match status" value="1"/>
</dbReference>
<feature type="domain" description="MacB-like periplasmic core" evidence="9">
    <location>
        <begin position="21"/>
        <end position="227"/>
    </location>
</feature>
<feature type="transmembrane region" description="Helical" evidence="7">
    <location>
        <begin position="358"/>
        <end position="376"/>
    </location>
</feature>
<dbReference type="InterPro" id="IPR050250">
    <property type="entry name" value="Macrolide_Exporter_MacB"/>
</dbReference>
<evidence type="ECO:0000259" key="9">
    <source>
        <dbReference type="Pfam" id="PF12704"/>
    </source>
</evidence>
<sequence>MNTSENIRMALSSIFAHKMRSILTMLGIIIGISAIITIISMGDGTNAKFKKELGQGKDNEVTIFYSNPDFGTDSAKITADMLKRLQTVPGVKDVYPDVNMQINASAGSKTTSLNLKGGTGSFMTDEKLKLVHGRELNDSELNQAIPAIILNEEAFNKLFNSWESNLYADIKGKPYKIVGVYETKNDFGMAMAEGYTSIENAPVISGVTEYETVKLTLVSPAERKSVEKQTVSVLNEMKAPKFEHKFEAQDMGDFTKQLDESIGMMKMVFGGIAAISLLVGGIGVMNIMLVSVTERTREIGIRKALGATRGKVLMQFLIESCILTGLGGFIGFMLGIFFAWIVSLFAGWPLVISKELGLLSVGISMLIGIAFGLLPANKAAKLDPIECLRYE</sequence>
<dbReference type="EMBL" id="NVLK01000024">
    <property type="protein sequence ID" value="PEC21772.1"/>
    <property type="molecule type" value="Genomic_DNA"/>
</dbReference>
<accession>A0A2A7HXI7</accession>
<evidence type="ECO:0000256" key="5">
    <source>
        <dbReference type="ARBA" id="ARBA00023136"/>
    </source>
</evidence>
<comment type="similarity">
    <text evidence="6">Belongs to the ABC-4 integral membrane protein family.</text>
</comment>
<evidence type="ECO:0000256" key="4">
    <source>
        <dbReference type="ARBA" id="ARBA00022989"/>
    </source>
</evidence>
<keyword evidence="2" id="KW-1003">Cell membrane</keyword>
<feature type="transmembrane region" description="Helical" evidence="7">
    <location>
        <begin position="313"/>
        <end position="346"/>
    </location>
</feature>
<gene>
    <name evidence="10" type="ORF">COM96_12035</name>
</gene>
<evidence type="ECO:0000259" key="8">
    <source>
        <dbReference type="Pfam" id="PF02687"/>
    </source>
</evidence>
<dbReference type="GO" id="GO:0005886">
    <property type="term" value="C:plasma membrane"/>
    <property type="evidence" value="ECO:0007669"/>
    <property type="project" value="UniProtKB-SubCell"/>
</dbReference>
<keyword evidence="5 7" id="KW-0472">Membrane</keyword>
<name>A0A2A7HXI7_BACCE</name>
<dbReference type="Pfam" id="PF12704">
    <property type="entry name" value="MacB_PCD"/>
    <property type="match status" value="1"/>
</dbReference>
<organism evidence="10 11">
    <name type="scientific">Bacillus cereus</name>
    <dbReference type="NCBI Taxonomy" id="1396"/>
    <lineage>
        <taxon>Bacteria</taxon>
        <taxon>Bacillati</taxon>
        <taxon>Bacillota</taxon>
        <taxon>Bacilli</taxon>
        <taxon>Bacillales</taxon>
        <taxon>Bacillaceae</taxon>
        <taxon>Bacillus</taxon>
        <taxon>Bacillus cereus group</taxon>
    </lineage>
</organism>
<evidence type="ECO:0000313" key="11">
    <source>
        <dbReference type="Proteomes" id="UP000220006"/>
    </source>
</evidence>
<comment type="subcellular location">
    <subcellularLocation>
        <location evidence="1">Cell membrane</location>
        <topology evidence="1">Multi-pass membrane protein</topology>
    </subcellularLocation>
</comment>
<evidence type="ECO:0000256" key="3">
    <source>
        <dbReference type="ARBA" id="ARBA00022692"/>
    </source>
</evidence>
<proteinExistence type="inferred from homology"/>
<dbReference type="Proteomes" id="UP000220006">
    <property type="component" value="Unassembled WGS sequence"/>
</dbReference>
<feature type="transmembrane region" description="Helical" evidence="7">
    <location>
        <begin position="267"/>
        <end position="292"/>
    </location>
</feature>
<dbReference type="GO" id="GO:0022857">
    <property type="term" value="F:transmembrane transporter activity"/>
    <property type="evidence" value="ECO:0007669"/>
    <property type="project" value="TreeGrafter"/>
</dbReference>
<evidence type="ECO:0000256" key="7">
    <source>
        <dbReference type="SAM" id="Phobius"/>
    </source>
</evidence>
<dbReference type="PANTHER" id="PTHR30572:SF4">
    <property type="entry name" value="ABC TRANSPORTER PERMEASE YTRF"/>
    <property type="match status" value="1"/>
</dbReference>
<protein>
    <submittedName>
        <fullName evidence="10">ABC transporter permease</fullName>
    </submittedName>
</protein>
<evidence type="ECO:0000313" key="10">
    <source>
        <dbReference type="EMBL" id="PEC21772.1"/>
    </source>
</evidence>
<feature type="domain" description="ABC3 transporter permease C-terminal" evidence="8">
    <location>
        <begin position="272"/>
        <end position="384"/>
    </location>
</feature>
<comment type="caution">
    <text evidence="10">The sequence shown here is derived from an EMBL/GenBank/DDBJ whole genome shotgun (WGS) entry which is preliminary data.</text>
</comment>
<reference evidence="10 11" key="1">
    <citation type="submission" date="2017-09" db="EMBL/GenBank/DDBJ databases">
        <title>Large-scale bioinformatics analysis of Bacillus genomes uncovers conserved roles of natural products in bacterial physiology.</title>
        <authorList>
            <consortium name="Agbiome Team Llc"/>
            <person name="Bleich R.M."/>
            <person name="Grubbs K.J."/>
            <person name="Santa Maria K.C."/>
            <person name="Allen S.E."/>
            <person name="Farag S."/>
            <person name="Shank E.A."/>
            <person name="Bowers A."/>
        </authorList>
    </citation>
    <scope>NUCLEOTIDE SEQUENCE [LARGE SCALE GENOMIC DNA]</scope>
    <source>
        <strain evidence="10 11">AFS096845</strain>
    </source>
</reference>
<evidence type="ECO:0000256" key="2">
    <source>
        <dbReference type="ARBA" id="ARBA00022475"/>
    </source>
</evidence>
<dbReference type="PANTHER" id="PTHR30572">
    <property type="entry name" value="MEMBRANE COMPONENT OF TRANSPORTER-RELATED"/>
    <property type="match status" value="1"/>
</dbReference>
<keyword evidence="4 7" id="KW-1133">Transmembrane helix</keyword>
<keyword evidence="3 7" id="KW-0812">Transmembrane</keyword>